<dbReference type="EMBL" id="MDBO01000075">
    <property type="protein sequence ID" value="PMP10239.1"/>
    <property type="molecule type" value="Genomic_DNA"/>
</dbReference>
<accession>A0AAP8SWK9</accession>
<dbReference type="Proteomes" id="UP000235611">
    <property type="component" value="Unassembled WGS sequence"/>
</dbReference>
<sequence>MNCCTYEQMKKNLTQARKTTPVPVTDNELIKMMSSGISKKAITTFFSISYQELKHRTQSGVGA</sequence>
<comment type="caution">
    <text evidence="1">The sequence shown here is derived from an EMBL/GenBank/DDBJ whole genome shotgun (WGS) entry which is preliminary data.</text>
</comment>
<evidence type="ECO:0000313" key="2">
    <source>
        <dbReference type="Proteomes" id="UP000235611"/>
    </source>
</evidence>
<evidence type="ECO:0000313" key="1">
    <source>
        <dbReference type="EMBL" id="PMP10239.1"/>
    </source>
</evidence>
<gene>
    <name evidence="1" type="ORF">BCS93_11225</name>
</gene>
<protein>
    <submittedName>
        <fullName evidence="1">Uncharacterized protein</fullName>
    </submittedName>
</protein>
<proteinExistence type="predicted"/>
<dbReference type="AlphaFoldDB" id="A0AAP8SWK9"/>
<organism evidence="1 2">
    <name type="scientific">Vibrio breoganii</name>
    <dbReference type="NCBI Taxonomy" id="553239"/>
    <lineage>
        <taxon>Bacteria</taxon>
        <taxon>Pseudomonadati</taxon>
        <taxon>Pseudomonadota</taxon>
        <taxon>Gammaproteobacteria</taxon>
        <taxon>Vibrionales</taxon>
        <taxon>Vibrionaceae</taxon>
        <taxon>Vibrio</taxon>
    </lineage>
</organism>
<reference evidence="2" key="1">
    <citation type="submission" date="2016-07" db="EMBL/GenBank/DDBJ databases">
        <title>Nontailed viruses are major unrecognized killers of bacteria in the ocean.</title>
        <authorList>
            <person name="Kauffman K."/>
            <person name="Hussain F."/>
            <person name="Yang J."/>
            <person name="Arevalo P."/>
            <person name="Brown J."/>
            <person name="Cutler M."/>
            <person name="Kelly L."/>
            <person name="Polz M.F."/>
        </authorList>
    </citation>
    <scope>NUCLEOTIDE SEQUENCE [LARGE SCALE GENOMIC DNA]</scope>
    <source>
        <strain evidence="2">10N.222.49.A5</strain>
    </source>
</reference>
<name>A0AAP8SWK9_9VIBR</name>